<dbReference type="AlphaFoldDB" id="A0A919K2N8"/>
<keyword evidence="2" id="KW-1185">Reference proteome</keyword>
<proteinExistence type="predicted"/>
<protein>
    <submittedName>
        <fullName evidence="1">Uncharacterized protein</fullName>
    </submittedName>
</protein>
<dbReference type="EMBL" id="BOMV01000057">
    <property type="protein sequence ID" value="GIE97518.1"/>
    <property type="molecule type" value="Genomic_DNA"/>
</dbReference>
<dbReference type="InterPro" id="IPR020835">
    <property type="entry name" value="Catalase_sf"/>
</dbReference>
<dbReference type="GO" id="GO:0020037">
    <property type="term" value="F:heme binding"/>
    <property type="evidence" value="ECO:0007669"/>
    <property type="project" value="InterPro"/>
</dbReference>
<sequence>MSVAIRVVAAGAAAALAVRVVRSRRRRFLHPAGRSFEAEFEFEAGLESRAGFESGAGFEFEAGGRYPATVRVSKGAGTRGGRLDVRGLAIRVHLPEGDLDLLLSTSGTGPLTRHLPAPRRTFDTFYGSITAYRIGGRKVYLTATGVGAGDSLAGLAEEDSFRLGMLRDDIELPFGRVRLGAALPADADAGLAFNPVLNSLPELHPTGLIHGVRAFAYRASQRWRRVPSFELSRQGARRT</sequence>
<dbReference type="Proteomes" id="UP000636960">
    <property type="component" value="Unassembled WGS sequence"/>
</dbReference>
<accession>A0A919K2N8</accession>
<reference evidence="1" key="1">
    <citation type="submission" date="2021-01" db="EMBL/GenBank/DDBJ databases">
        <title>Whole genome shotgun sequence of Actinoplanes rishiriensis NBRC 108556.</title>
        <authorList>
            <person name="Komaki H."/>
            <person name="Tamura T."/>
        </authorList>
    </citation>
    <scope>NUCLEOTIDE SEQUENCE</scope>
    <source>
        <strain evidence="1">NBRC 108556</strain>
    </source>
</reference>
<dbReference type="Gene3D" id="2.40.180.10">
    <property type="entry name" value="Catalase core domain"/>
    <property type="match status" value="1"/>
</dbReference>
<comment type="caution">
    <text evidence="1">The sequence shown here is derived from an EMBL/GenBank/DDBJ whole genome shotgun (WGS) entry which is preliminary data.</text>
</comment>
<evidence type="ECO:0000313" key="2">
    <source>
        <dbReference type="Proteomes" id="UP000636960"/>
    </source>
</evidence>
<gene>
    <name evidence="1" type="ORF">Ari01nite_49830</name>
</gene>
<evidence type="ECO:0000313" key="1">
    <source>
        <dbReference type="EMBL" id="GIE97518.1"/>
    </source>
</evidence>
<dbReference type="SUPFAM" id="SSF56634">
    <property type="entry name" value="Heme-dependent catalase-like"/>
    <property type="match status" value="1"/>
</dbReference>
<organism evidence="1 2">
    <name type="scientific">Paractinoplanes rishiriensis</name>
    <dbReference type="NCBI Taxonomy" id="1050105"/>
    <lineage>
        <taxon>Bacteria</taxon>
        <taxon>Bacillati</taxon>
        <taxon>Actinomycetota</taxon>
        <taxon>Actinomycetes</taxon>
        <taxon>Micromonosporales</taxon>
        <taxon>Micromonosporaceae</taxon>
        <taxon>Paractinoplanes</taxon>
    </lineage>
</organism>
<name>A0A919K2N8_9ACTN</name>